<reference evidence="1" key="2">
    <citation type="submission" date="2025-08" db="UniProtKB">
        <authorList>
            <consortium name="Ensembl"/>
        </authorList>
    </citation>
    <scope>IDENTIFICATION</scope>
</reference>
<dbReference type="Ensembl" id="ENSPEMT00000037923.1">
    <property type="protein sequence ID" value="ENSPEMP00000034503.1"/>
    <property type="gene ID" value="ENSPEMG00000028613.1"/>
</dbReference>
<dbReference type="Proteomes" id="UP000694547">
    <property type="component" value="Chromosome 16"/>
</dbReference>
<evidence type="ECO:0000313" key="2">
    <source>
        <dbReference type="Proteomes" id="UP000694547"/>
    </source>
</evidence>
<proteinExistence type="predicted"/>
<reference evidence="1" key="3">
    <citation type="submission" date="2025-09" db="UniProtKB">
        <authorList>
            <consortium name="Ensembl"/>
        </authorList>
    </citation>
    <scope>IDENTIFICATION</scope>
</reference>
<sequence length="57" mass="6718">RVLGDWAVLHVFLLCGDTGERPRYCPQYILGNFIDHRCFKIELLSPAGLLRFLLWER</sequence>
<reference evidence="1 2" key="1">
    <citation type="submission" date="2018-10" db="EMBL/GenBank/DDBJ databases">
        <title>Improved assembly of the deer mouse Peromyscus maniculatus genome.</title>
        <authorList>
            <person name="Lassance J.-M."/>
            <person name="Hoekstra H.E."/>
        </authorList>
    </citation>
    <scope>NUCLEOTIDE SEQUENCE [LARGE SCALE GENOMIC DNA]</scope>
</reference>
<name>A0A8C8US04_PERMB</name>
<keyword evidence="2" id="KW-1185">Reference proteome</keyword>
<evidence type="ECO:0000313" key="1">
    <source>
        <dbReference type="Ensembl" id="ENSPEMP00000034503.1"/>
    </source>
</evidence>
<protein>
    <submittedName>
        <fullName evidence="1">Uncharacterized protein</fullName>
    </submittedName>
</protein>
<organism evidence="1 2">
    <name type="scientific">Peromyscus maniculatus bairdii</name>
    <name type="common">Prairie deer mouse</name>
    <dbReference type="NCBI Taxonomy" id="230844"/>
    <lineage>
        <taxon>Eukaryota</taxon>
        <taxon>Metazoa</taxon>
        <taxon>Chordata</taxon>
        <taxon>Craniata</taxon>
        <taxon>Vertebrata</taxon>
        <taxon>Euteleostomi</taxon>
        <taxon>Mammalia</taxon>
        <taxon>Eutheria</taxon>
        <taxon>Euarchontoglires</taxon>
        <taxon>Glires</taxon>
        <taxon>Rodentia</taxon>
        <taxon>Myomorpha</taxon>
        <taxon>Muroidea</taxon>
        <taxon>Cricetidae</taxon>
        <taxon>Neotominae</taxon>
        <taxon>Peromyscus</taxon>
    </lineage>
</organism>
<dbReference type="AlphaFoldDB" id="A0A8C8US04"/>
<accession>A0A8C8US04</accession>